<sequence length="399" mass="45235">MTFKIGWSAILIFFVCRFCEHTRTFPATEEPGMFLENGSKPFESDDILEANNAKTLAYVPVIVFLSILMIVGTLGNVVVLYVYLIKFQRASVRHFIVSLSILDLLACTVGIPIEIYNLVHSLTFEYSFICKALRVTEVMIACGSVFILLVIGIDRYIKICKPTMNMNIQTAKIMCITAGLSGSLMSVPASMLFGISRTPIGKNDTKGHTCDFEEKYRESTFRQIYYLVLGLIFLITFVSMSGMYIKIWIVIKRRRGKKTVMRAQSMTLPMTNLSAPPEESSVVPKENEDENSKCKKKFFNFTGSSKKGKISRSAVILFTVTVVFALSYLPSLIVNICYAALGDVSRTQRNFEDMIGKFFMDFYLVNNAINPVIYSFMNKNFRREGLELLKQVNPFNKHH</sequence>
<evidence type="ECO:0000259" key="11">
    <source>
        <dbReference type="PROSITE" id="PS50262"/>
    </source>
</evidence>
<keyword evidence="6 10" id="KW-0472">Membrane</keyword>
<dbReference type="InterPro" id="IPR000276">
    <property type="entry name" value="GPCR_Rhodpsn"/>
</dbReference>
<evidence type="ECO:0000256" key="2">
    <source>
        <dbReference type="ARBA" id="ARBA00022475"/>
    </source>
</evidence>
<dbReference type="Proteomes" id="UP001195483">
    <property type="component" value="Unassembled WGS sequence"/>
</dbReference>
<keyword evidence="2" id="KW-1003">Cell membrane</keyword>
<reference evidence="12" key="2">
    <citation type="journal article" date="2021" name="Genome Biol. Evol.">
        <title>Developing a high-quality reference genome for a parasitic bivalve with doubly uniparental inheritance (Bivalvia: Unionida).</title>
        <authorList>
            <person name="Smith C.H."/>
        </authorList>
    </citation>
    <scope>NUCLEOTIDE SEQUENCE</scope>
    <source>
        <strain evidence="12">CHS0354</strain>
        <tissue evidence="12">Mantle</tissue>
    </source>
</reference>
<comment type="caution">
    <text evidence="12">The sequence shown here is derived from an EMBL/GenBank/DDBJ whole genome shotgun (WGS) entry which is preliminary data.</text>
</comment>
<dbReference type="PRINTS" id="PR00237">
    <property type="entry name" value="GPCRRHODOPSN"/>
</dbReference>
<keyword evidence="3 9" id="KW-0812">Transmembrane</keyword>
<dbReference type="PROSITE" id="PS50262">
    <property type="entry name" value="G_PROTEIN_RECEP_F1_2"/>
    <property type="match status" value="1"/>
</dbReference>
<proteinExistence type="inferred from homology"/>
<dbReference type="Pfam" id="PF00001">
    <property type="entry name" value="7tm_1"/>
    <property type="match status" value="1"/>
</dbReference>
<reference evidence="12" key="1">
    <citation type="journal article" date="2021" name="Genome Biol. Evol.">
        <title>A High-Quality Reference Genome for a Parasitic Bivalve with Doubly Uniparental Inheritance (Bivalvia: Unionida).</title>
        <authorList>
            <person name="Smith C.H."/>
        </authorList>
    </citation>
    <scope>NUCLEOTIDE SEQUENCE</scope>
    <source>
        <strain evidence="12">CHS0354</strain>
    </source>
</reference>
<feature type="transmembrane region" description="Helical" evidence="10">
    <location>
        <begin position="133"/>
        <end position="153"/>
    </location>
</feature>
<evidence type="ECO:0000256" key="9">
    <source>
        <dbReference type="RuleBase" id="RU000688"/>
    </source>
</evidence>
<dbReference type="PANTHER" id="PTHR24230:SF158">
    <property type="entry name" value="G-PROTEIN COUPLED RECEPTORS FAMILY 1 PROFILE DOMAIN-CONTAINING PROTEIN"/>
    <property type="match status" value="1"/>
</dbReference>
<dbReference type="GO" id="GO:0007218">
    <property type="term" value="P:neuropeptide signaling pathway"/>
    <property type="evidence" value="ECO:0007669"/>
    <property type="project" value="TreeGrafter"/>
</dbReference>
<dbReference type="Gene3D" id="1.20.1070.10">
    <property type="entry name" value="Rhodopsin 7-helix transmembrane proteins"/>
    <property type="match status" value="1"/>
</dbReference>
<gene>
    <name evidence="12" type="ORF">CHS0354_009048</name>
</gene>
<reference evidence="12" key="3">
    <citation type="submission" date="2023-05" db="EMBL/GenBank/DDBJ databases">
        <authorList>
            <person name="Smith C.H."/>
        </authorList>
    </citation>
    <scope>NUCLEOTIDE SEQUENCE</scope>
    <source>
        <strain evidence="12">CHS0354</strain>
        <tissue evidence="12">Mantle</tissue>
    </source>
</reference>
<dbReference type="SUPFAM" id="SSF81321">
    <property type="entry name" value="Family A G protein-coupled receptor-like"/>
    <property type="match status" value="1"/>
</dbReference>
<evidence type="ECO:0000256" key="8">
    <source>
        <dbReference type="ARBA" id="ARBA00023224"/>
    </source>
</evidence>
<feature type="transmembrane region" description="Helical" evidence="10">
    <location>
        <begin position="224"/>
        <end position="251"/>
    </location>
</feature>
<comment type="subcellular location">
    <subcellularLocation>
        <location evidence="1">Cell membrane</location>
        <topology evidence="1">Multi-pass membrane protein</topology>
    </subcellularLocation>
</comment>
<dbReference type="CDD" id="cd00637">
    <property type="entry name" value="7tm_classA_rhodopsin-like"/>
    <property type="match status" value="1"/>
</dbReference>
<feature type="transmembrane region" description="Helical" evidence="10">
    <location>
        <begin position="57"/>
        <end position="83"/>
    </location>
</feature>
<dbReference type="GO" id="GO:0008528">
    <property type="term" value="F:G protein-coupled peptide receptor activity"/>
    <property type="evidence" value="ECO:0007669"/>
    <property type="project" value="TreeGrafter"/>
</dbReference>
<evidence type="ECO:0000256" key="1">
    <source>
        <dbReference type="ARBA" id="ARBA00004651"/>
    </source>
</evidence>
<dbReference type="PROSITE" id="PS00237">
    <property type="entry name" value="G_PROTEIN_RECEP_F1_1"/>
    <property type="match status" value="1"/>
</dbReference>
<dbReference type="EMBL" id="JAEAOA010000587">
    <property type="protein sequence ID" value="KAK3610598.1"/>
    <property type="molecule type" value="Genomic_DNA"/>
</dbReference>
<keyword evidence="8 9" id="KW-0807">Transducer</keyword>
<evidence type="ECO:0000256" key="7">
    <source>
        <dbReference type="ARBA" id="ARBA00023170"/>
    </source>
</evidence>
<keyword evidence="13" id="KW-1185">Reference proteome</keyword>
<comment type="similarity">
    <text evidence="9">Belongs to the G-protein coupled receptor 1 family.</text>
</comment>
<feature type="domain" description="G-protein coupled receptors family 1 profile" evidence="11">
    <location>
        <begin position="75"/>
        <end position="374"/>
    </location>
</feature>
<name>A0AAE0TJ58_9BIVA</name>
<keyword evidence="5 9" id="KW-0297">G-protein coupled receptor</keyword>
<dbReference type="AlphaFoldDB" id="A0AAE0TJ58"/>
<dbReference type="PANTHER" id="PTHR24230">
    <property type="entry name" value="G-PROTEIN COUPLED RECEPTOR"/>
    <property type="match status" value="1"/>
</dbReference>
<feature type="transmembrane region" description="Helical" evidence="10">
    <location>
        <begin position="95"/>
        <end position="113"/>
    </location>
</feature>
<feature type="transmembrane region" description="Helical" evidence="10">
    <location>
        <begin position="314"/>
        <end position="341"/>
    </location>
</feature>
<keyword evidence="7 9" id="KW-0675">Receptor</keyword>
<dbReference type="SMART" id="SM01381">
    <property type="entry name" value="7TM_GPCR_Srsx"/>
    <property type="match status" value="1"/>
</dbReference>
<evidence type="ECO:0000256" key="3">
    <source>
        <dbReference type="ARBA" id="ARBA00022692"/>
    </source>
</evidence>
<evidence type="ECO:0000256" key="5">
    <source>
        <dbReference type="ARBA" id="ARBA00023040"/>
    </source>
</evidence>
<evidence type="ECO:0000256" key="4">
    <source>
        <dbReference type="ARBA" id="ARBA00022989"/>
    </source>
</evidence>
<evidence type="ECO:0000256" key="6">
    <source>
        <dbReference type="ARBA" id="ARBA00023136"/>
    </source>
</evidence>
<protein>
    <recommendedName>
        <fullName evidence="11">G-protein coupled receptors family 1 profile domain-containing protein</fullName>
    </recommendedName>
</protein>
<keyword evidence="4 10" id="KW-1133">Transmembrane helix</keyword>
<accession>A0AAE0TJ58</accession>
<evidence type="ECO:0000256" key="10">
    <source>
        <dbReference type="SAM" id="Phobius"/>
    </source>
</evidence>
<dbReference type="InterPro" id="IPR017452">
    <property type="entry name" value="GPCR_Rhodpsn_7TM"/>
</dbReference>
<organism evidence="12 13">
    <name type="scientific">Potamilus streckersoni</name>
    <dbReference type="NCBI Taxonomy" id="2493646"/>
    <lineage>
        <taxon>Eukaryota</taxon>
        <taxon>Metazoa</taxon>
        <taxon>Spiralia</taxon>
        <taxon>Lophotrochozoa</taxon>
        <taxon>Mollusca</taxon>
        <taxon>Bivalvia</taxon>
        <taxon>Autobranchia</taxon>
        <taxon>Heteroconchia</taxon>
        <taxon>Palaeoheterodonta</taxon>
        <taxon>Unionida</taxon>
        <taxon>Unionoidea</taxon>
        <taxon>Unionidae</taxon>
        <taxon>Ambleminae</taxon>
        <taxon>Lampsilini</taxon>
        <taxon>Potamilus</taxon>
    </lineage>
</organism>
<feature type="transmembrane region" description="Helical" evidence="10">
    <location>
        <begin position="173"/>
        <end position="195"/>
    </location>
</feature>
<evidence type="ECO:0000313" key="13">
    <source>
        <dbReference type="Proteomes" id="UP001195483"/>
    </source>
</evidence>
<evidence type="ECO:0000313" key="12">
    <source>
        <dbReference type="EMBL" id="KAK3610598.1"/>
    </source>
</evidence>
<dbReference type="GO" id="GO:0005886">
    <property type="term" value="C:plasma membrane"/>
    <property type="evidence" value="ECO:0007669"/>
    <property type="project" value="UniProtKB-SubCell"/>
</dbReference>